<protein>
    <recommendedName>
        <fullName evidence="3">Beta sliding clamp</fullName>
    </recommendedName>
    <alternativeName>
        <fullName evidence="11">Beta-clamp processivity factor</fullName>
    </alternativeName>
    <alternativeName>
        <fullName evidence="10">DNA polymerase III beta sliding clamp subunit</fullName>
    </alternativeName>
</protein>
<keyword evidence="9" id="KW-0238">DNA-binding</keyword>
<dbReference type="Proteomes" id="UP000193963">
    <property type="component" value="Unassembled WGS sequence"/>
</dbReference>
<keyword evidence="5 13" id="KW-0808">Transferase</keyword>
<keyword evidence="4" id="KW-0963">Cytoplasm</keyword>
<dbReference type="GO" id="GO:0005737">
    <property type="term" value="C:cytoplasm"/>
    <property type="evidence" value="ECO:0007669"/>
    <property type="project" value="UniProtKB-SubCell"/>
</dbReference>
<dbReference type="InterPro" id="IPR022637">
    <property type="entry name" value="DNA_polIII_beta_cen"/>
</dbReference>
<keyword evidence="6 13" id="KW-0548">Nucleotidyltransferase</keyword>
<keyword evidence="7" id="KW-0235">DNA replication</keyword>
<feature type="domain" description="DNA polymerase III beta sliding clamp central" evidence="12">
    <location>
        <begin position="135"/>
        <end position="248"/>
    </location>
</feature>
<dbReference type="GO" id="GO:0008408">
    <property type="term" value="F:3'-5' exonuclease activity"/>
    <property type="evidence" value="ECO:0007669"/>
    <property type="project" value="InterPro"/>
</dbReference>
<dbReference type="PANTHER" id="PTHR30478">
    <property type="entry name" value="DNA POLYMERASE III SUBUNIT BETA"/>
    <property type="match status" value="1"/>
</dbReference>
<dbReference type="SUPFAM" id="SSF55979">
    <property type="entry name" value="DNA clamp"/>
    <property type="match status" value="2"/>
</dbReference>
<reference evidence="13 14" key="1">
    <citation type="submission" date="2017-03" db="EMBL/GenBank/DDBJ databases">
        <authorList>
            <person name="Afonso C.L."/>
            <person name="Miller P.J."/>
            <person name="Scott M.A."/>
            <person name="Spackman E."/>
            <person name="Goraichik I."/>
            <person name="Dimitrov K.M."/>
            <person name="Suarez D.L."/>
            <person name="Swayne D.E."/>
        </authorList>
    </citation>
    <scope>NUCLEOTIDE SEQUENCE [LARGE SCALE GENOMIC DNA]</scope>
    <source>
        <strain evidence="13 14">CECT 7751</strain>
    </source>
</reference>
<evidence type="ECO:0000256" key="6">
    <source>
        <dbReference type="ARBA" id="ARBA00022695"/>
    </source>
</evidence>
<evidence type="ECO:0000256" key="3">
    <source>
        <dbReference type="ARBA" id="ARBA00021035"/>
    </source>
</evidence>
<dbReference type="Gene3D" id="3.10.150.10">
    <property type="entry name" value="DNA Polymerase III, subunit A, domain 2"/>
    <property type="match status" value="1"/>
</dbReference>
<keyword evidence="14" id="KW-1185">Reference proteome</keyword>
<dbReference type="InterPro" id="IPR001001">
    <property type="entry name" value="DNA_polIII_beta"/>
</dbReference>
<evidence type="ECO:0000259" key="12">
    <source>
        <dbReference type="Pfam" id="PF02767"/>
    </source>
</evidence>
<evidence type="ECO:0000256" key="7">
    <source>
        <dbReference type="ARBA" id="ARBA00022705"/>
    </source>
</evidence>
<evidence type="ECO:0000313" key="14">
    <source>
        <dbReference type="Proteomes" id="UP000193963"/>
    </source>
</evidence>
<gene>
    <name evidence="13" type="primary">dnaN_1</name>
    <name evidence="13" type="ORF">PSM7751_00715</name>
</gene>
<dbReference type="GO" id="GO:0003887">
    <property type="term" value="F:DNA-directed DNA polymerase activity"/>
    <property type="evidence" value="ECO:0007669"/>
    <property type="project" value="UniProtKB-KW"/>
</dbReference>
<dbReference type="GO" id="GO:0009360">
    <property type="term" value="C:DNA polymerase III complex"/>
    <property type="evidence" value="ECO:0007669"/>
    <property type="project" value="InterPro"/>
</dbReference>
<evidence type="ECO:0000256" key="10">
    <source>
        <dbReference type="ARBA" id="ARBA00030988"/>
    </source>
</evidence>
<evidence type="ECO:0000256" key="2">
    <source>
        <dbReference type="ARBA" id="ARBA00010752"/>
    </source>
</evidence>
<evidence type="ECO:0000313" key="13">
    <source>
        <dbReference type="EMBL" id="SLN20855.1"/>
    </source>
</evidence>
<dbReference type="InterPro" id="IPR046938">
    <property type="entry name" value="DNA_clamp_sf"/>
</dbReference>
<evidence type="ECO:0000256" key="1">
    <source>
        <dbReference type="ARBA" id="ARBA00004496"/>
    </source>
</evidence>
<evidence type="ECO:0000256" key="5">
    <source>
        <dbReference type="ARBA" id="ARBA00022679"/>
    </source>
</evidence>
<evidence type="ECO:0000256" key="4">
    <source>
        <dbReference type="ARBA" id="ARBA00022490"/>
    </source>
</evidence>
<keyword evidence="8" id="KW-0239">DNA-directed DNA polymerase</keyword>
<dbReference type="Pfam" id="PF02767">
    <property type="entry name" value="DNA_pol3_beta_2"/>
    <property type="match status" value="1"/>
</dbReference>
<dbReference type="GO" id="GO:0006271">
    <property type="term" value="P:DNA strand elongation involved in DNA replication"/>
    <property type="evidence" value="ECO:0007669"/>
    <property type="project" value="TreeGrafter"/>
</dbReference>
<dbReference type="GO" id="GO:0003677">
    <property type="term" value="F:DNA binding"/>
    <property type="evidence" value="ECO:0007669"/>
    <property type="project" value="UniProtKB-KW"/>
</dbReference>
<dbReference type="SMART" id="SM00480">
    <property type="entry name" value="POL3Bc"/>
    <property type="match status" value="1"/>
</dbReference>
<dbReference type="Gene3D" id="3.70.10.10">
    <property type="match status" value="1"/>
</dbReference>
<dbReference type="EMBL" id="FWFN01000001">
    <property type="protein sequence ID" value="SLN20855.1"/>
    <property type="molecule type" value="Genomic_DNA"/>
</dbReference>
<evidence type="ECO:0000256" key="9">
    <source>
        <dbReference type="ARBA" id="ARBA00023125"/>
    </source>
</evidence>
<proteinExistence type="inferred from homology"/>
<dbReference type="PANTHER" id="PTHR30478:SF0">
    <property type="entry name" value="BETA SLIDING CLAMP"/>
    <property type="match status" value="1"/>
</dbReference>
<name>A0A1X6YGP8_9RHOB</name>
<dbReference type="AlphaFoldDB" id="A0A1X6YGP8"/>
<evidence type="ECO:0000256" key="8">
    <source>
        <dbReference type="ARBA" id="ARBA00022932"/>
    </source>
</evidence>
<evidence type="ECO:0000256" key="11">
    <source>
        <dbReference type="ARBA" id="ARBA00033276"/>
    </source>
</evidence>
<dbReference type="CDD" id="cd00140">
    <property type="entry name" value="beta_clamp"/>
    <property type="match status" value="1"/>
</dbReference>
<comment type="subcellular location">
    <subcellularLocation>
        <location evidence="1">Cytoplasm</location>
    </subcellularLocation>
</comment>
<comment type="similarity">
    <text evidence="2">Belongs to the beta sliding clamp family.</text>
</comment>
<organism evidence="13 14">
    <name type="scientific">Pseudooceanicola marinus</name>
    <dbReference type="NCBI Taxonomy" id="396013"/>
    <lineage>
        <taxon>Bacteria</taxon>
        <taxon>Pseudomonadati</taxon>
        <taxon>Pseudomonadota</taxon>
        <taxon>Alphaproteobacteria</taxon>
        <taxon>Rhodobacterales</taxon>
        <taxon>Paracoccaceae</taxon>
        <taxon>Pseudooceanicola</taxon>
    </lineage>
</organism>
<sequence>MIERWNTIPALGCVRIRFNGDQLTLDATDLKMTLMLDLEAQTSGRADLVVSHRALAGFLRAARGPVTITHLRGEEHDRVRLSDGEIQVTLQLSIPPEDFPQPFTDLDPDGMPGAGAFTLSGAQALRLFDLGRSCVSREETRYYLNGTFLTTKPDAGTLRAVTTDGHRMAIIDCDELARFIEGPRIDGSKATDRPDGIIVPVRAVDLLIAIARKAGNTPLSFAADARHLLVTAPGLRLVIQGIDGTYPDYTRVTPPTSDAFTAHLSASALSRLRTIASATCYGRSLPLRLDPGAGRMSLSMPDGVDLSIALQGHTTKDGQTATYSLALLSEFARIAPAFTLSSAGRGEPARIVTEDPDALWVLMPMRD</sequence>
<accession>A0A1X6YGP8</accession>